<keyword evidence="11" id="KW-1185">Reference proteome</keyword>
<name>A0A814EFL5_9BILA</name>
<comment type="caution">
    <text evidence="10">The sequence shown here is derived from an EMBL/GenBank/DDBJ whole genome shotgun (WGS) entry which is preliminary data.</text>
</comment>
<dbReference type="AlphaFoldDB" id="A0A814EFL5"/>
<dbReference type="GO" id="GO:0003712">
    <property type="term" value="F:transcription coregulator activity"/>
    <property type="evidence" value="ECO:0007669"/>
    <property type="project" value="InterPro"/>
</dbReference>
<comment type="subunit">
    <text evidence="8">Component of the Mediator complex.</text>
</comment>
<dbReference type="GO" id="GO:0016592">
    <property type="term" value="C:mediator complex"/>
    <property type="evidence" value="ECO:0007669"/>
    <property type="project" value="InterPro"/>
</dbReference>
<evidence type="ECO:0000256" key="3">
    <source>
        <dbReference type="ARBA" id="ARBA00020629"/>
    </source>
</evidence>
<feature type="compositionally biased region" description="Low complexity" evidence="9">
    <location>
        <begin position="232"/>
        <end position="248"/>
    </location>
</feature>
<dbReference type="InterPro" id="IPR019258">
    <property type="entry name" value="Mediator_Med4"/>
</dbReference>
<evidence type="ECO:0000256" key="8">
    <source>
        <dbReference type="RuleBase" id="RU364141"/>
    </source>
</evidence>
<dbReference type="OrthoDB" id="1929813at2759"/>
<dbReference type="Proteomes" id="UP000663879">
    <property type="component" value="Unassembled WGS sequence"/>
</dbReference>
<organism evidence="10 11">
    <name type="scientific">Brachionus calyciflorus</name>
    <dbReference type="NCBI Taxonomy" id="104777"/>
    <lineage>
        <taxon>Eukaryota</taxon>
        <taxon>Metazoa</taxon>
        <taxon>Spiralia</taxon>
        <taxon>Gnathifera</taxon>
        <taxon>Rotifera</taxon>
        <taxon>Eurotatoria</taxon>
        <taxon>Monogononta</taxon>
        <taxon>Pseudotrocha</taxon>
        <taxon>Ploima</taxon>
        <taxon>Brachionidae</taxon>
        <taxon>Brachionus</taxon>
    </lineage>
</organism>
<keyword evidence="4 8" id="KW-0805">Transcription regulation</keyword>
<evidence type="ECO:0000256" key="2">
    <source>
        <dbReference type="ARBA" id="ARBA00009626"/>
    </source>
</evidence>
<comment type="subcellular location">
    <subcellularLocation>
        <location evidence="1 8">Nucleus</location>
    </subcellularLocation>
</comment>
<keyword evidence="6 8" id="KW-0539">Nucleus</keyword>
<dbReference type="PANTHER" id="PTHR13208:SF2">
    <property type="entry name" value="MEDIATOR OF RNA POLYMERASE II TRANSCRIPTION SUBUNIT 4"/>
    <property type="match status" value="1"/>
</dbReference>
<evidence type="ECO:0000256" key="6">
    <source>
        <dbReference type="ARBA" id="ARBA00023242"/>
    </source>
</evidence>
<keyword evidence="5 8" id="KW-0804">Transcription</keyword>
<keyword evidence="8" id="KW-0010">Activator</keyword>
<dbReference type="PANTHER" id="PTHR13208">
    <property type="entry name" value="MEDIATOR OF RNA POLYMERASE II TRANSCRIPTION SUBUNIT 4"/>
    <property type="match status" value="1"/>
</dbReference>
<feature type="region of interest" description="Disordered" evidence="9">
    <location>
        <begin position="228"/>
        <end position="248"/>
    </location>
</feature>
<dbReference type="Pfam" id="PF10018">
    <property type="entry name" value="Med4"/>
    <property type="match status" value="1"/>
</dbReference>
<evidence type="ECO:0000313" key="10">
    <source>
        <dbReference type="EMBL" id="CAF0967046.1"/>
    </source>
</evidence>
<evidence type="ECO:0000256" key="1">
    <source>
        <dbReference type="ARBA" id="ARBA00004123"/>
    </source>
</evidence>
<evidence type="ECO:0000256" key="7">
    <source>
        <dbReference type="ARBA" id="ARBA00031257"/>
    </source>
</evidence>
<comment type="function">
    <text evidence="8">Component of the Mediator complex, a coactivator involved in the regulated transcription of nearly all RNA polymerase II-dependent genes. Mediator functions as a bridge to convey information from gene-specific regulatory proteins to the basal RNA polymerase II transcription machinery. Mediator is recruited to promoters by direct interactions with regulatory proteins and serves as a scaffold for the assembly of a functional preinitiation complex with RNA polymerase II and the general transcription factors.</text>
</comment>
<protein>
    <recommendedName>
        <fullName evidence="3 8">Mediator of RNA polymerase II transcription subunit 4</fullName>
    </recommendedName>
    <alternativeName>
        <fullName evidence="7 8">Mediator complex subunit 4</fullName>
    </alternativeName>
</protein>
<evidence type="ECO:0000313" key="11">
    <source>
        <dbReference type="Proteomes" id="UP000663879"/>
    </source>
</evidence>
<dbReference type="GO" id="GO:0006357">
    <property type="term" value="P:regulation of transcription by RNA polymerase II"/>
    <property type="evidence" value="ECO:0007669"/>
    <property type="project" value="InterPro"/>
</dbReference>
<accession>A0A814EFL5</accession>
<gene>
    <name evidence="8" type="primary">MED4</name>
    <name evidence="10" type="ORF">OXX778_LOCUS14718</name>
</gene>
<comment type="similarity">
    <text evidence="2 8">Belongs to the Mediator complex subunit 4 family.</text>
</comment>
<reference evidence="10" key="1">
    <citation type="submission" date="2021-02" db="EMBL/GenBank/DDBJ databases">
        <authorList>
            <person name="Nowell W R."/>
        </authorList>
    </citation>
    <scope>NUCLEOTIDE SEQUENCE</scope>
    <source>
        <strain evidence="10">Ploen Becks lab</strain>
    </source>
</reference>
<evidence type="ECO:0000256" key="9">
    <source>
        <dbReference type="SAM" id="MobiDB-lite"/>
    </source>
</evidence>
<sequence length="248" mass="28138">MTESDDFNLVLSTKENISNLIDDIESLAKDLISQTFESSRVRPSTFEAPNQLLQITKQIIQKQNQLNNYLDVAAEQLILYAKINKVKEALVESDSDIKSLLLYLKEAEQVMASAVYQSKLKLDMIKKAKPLPTDVIIRYAHKISSEYGVCCPENWAADNPHRSYPTDADMRRGWLAKLNNFTDLNPEPETTTSTAQQLMRSNSKLIEPIVPQEFNFNQQINSNLQNMNEYMSDSSSDSSSDSDNNMTL</sequence>
<proteinExistence type="inferred from homology"/>
<dbReference type="GO" id="GO:0070847">
    <property type="term" value="C:core mediator complex"/>
    <property type="evidence" value="ECO:0007669"/>
    <property type="project" value="TreeGrafter"/>
</dbReference>
<evidence type="ECO:0000256" key="5">
    <source>
        <dbReference type="ARBA" id="ARBA00023163"/>
    </source>
</evidence>
<dbReference type="EMBL" id="CAJNOC010003085">
    <property type="protein sequence ID" value="CAF0967046.1"/>
    <property type="molecule type" value="Genomic_DNA"/>
</dbReference>
<evidence type="ECO:0000256" key="4">
    <source>
        <dbReference type="ARBA" id="ARBA00023015"/>
    </source>
</evidence>